<dbReference type="PANTHER" id="PTHR33148">
    <property type="entry name" value="PLASTID MOVEMENT IMPAIRED PROTEIN-RELATED"/>
    <property type="match status" value="1"/>
</dbReference>
<evidence type="ECO:0000313" key="2">
    <source>
        <dbReference type="EMBL" id="MED6218143.1"/>
    </source>
</evidence>
<dbReference type="Proteomes" id="UP001341840">
    <property type="component" value="Unassembled WGS sequence"/>
</dbReference>
<dbReference type="PANTHER" id="PTHR33148:SF46">
    <property type="entry name" value="EMB|CAB85509.1"/>
    <property type="match status" value="1"/>
</dbReference>
<proteinExistence type="predicted"/>
<protein>
    <submittedName>
        <fullName evidence="2">Uncharacterized protein</fullName>
    </submittedName>
</protein>
<dbReference type="EMBL" id="JASCZI010271946">
    <property type="protein sequence ID" value="MED6218143.1"/>
    <property type="molecule type" value="Genomic_DNA"/>
</dbReference>
<sequence>MGNCLVVQENIVKIMKTDGKVLEYKAPIKVEKVLLDFSGHAVSDSHSLLRHLHPNTKLLAGNLYYLVPPPPPQPSRPSTPKSSKKVRFAEPEVKDVEESKVVTIKVVISKQQLRDMMQKGVVSIDKVLSMVHPENQRATDDDAKEKGDRDFCDEVWKPTLESIAEVN</sequence>
<gene>
    <name evidence="2" type="ORF">PIB30_024187</name>
</gene>
<comment type="caution">
    <text evidence="2">The sequence shown here is derived from an EMBL/GenBank/DDBJ whole genome shotgun (WGS) entry which is preliminary data.</text>
</comment>
<accession>A0ABU6ZA07</accession>
<feature type="compositionally biased region" description="Pro residues" evidence="1">
    <location>
        <begin position="68"/>
        <end position="77"/>
    </location>
</feature>
<organism evidence="2 3">
    <name type="scientific">Stylosanthes scabra</name>
    <dbReference type="NCBI Taxonomy" id="79078"/>
    <lineage>
        <taxon>Eukaryota</taxon>
        <taxon>Viridiplantae</taxon>
        <taxon>Streptophyta</taxon>
        <taxon>Embryophyta</taxon>
        <taxon>Tracheophyta</taxon>
        <taxon>Spermatophyta</taxon>
        <taxon>Magnoliopsida</taxon>
        <taxon>eudicotyledons</taxon>
        <taxon>Gunneridae</taxon>
        <taxon>Pentapetalae</taxon>
        <taxon>rosids</taxon>
        <taxon>fabids</taxon>
        <taxon>Fabales</taxon>
        <taxon>Fabaceae</taxon>
        <taxon>Papilionoideae</taxon>
        <taxon>50 kb inversion clade</taxon>
        <taxon>dalbergioids sensu lato</taxon>
        <taxon>Dalbergieae</taxon>
        <taxon>Pterocarpus clade</taxon>
        <taxon>Stylosanthes</taxon>
    </lineage>
</organism>
<feature type="region of interest" description="Disordered" evidence="1">
    <location>
        <begin position="68"/>
        <end position="88"/>
    </location>
</feature>
<name>A0ABU6ZA07_9FABA</name>
<dbReference type="Pfam" id="PF14009">
    <property type="entry name" value="PADRE"/>
    <property type="match status" value="1"/>
</dbReference>
<evidence type="ECO:0000313" key="3">
    <source>
        <dbReference type="Proteomes" id="UP001341840"/>
    </source>
</evidence>
<dbReference type="InterPro" id="IPR025322">
    <property type="entry name" value="PADRE_dom"/>
</dbReference>
<reference evidence="2 3" key="1">
    <citation type="journal article" date="2023" name="Plants (Basel)">
        <title>Bridging the Gap: Combining Genomics and Transcriptomics Approaches to Understand Stylosanthes scabra, an Orphan Legume from the Brazilian Caatinga.</title>
        <authorList>
            <person name="Ferreira-Neto J.R.C."/>
            <person name="da Silva M.D."/>
            <person name="Binneck E."/>
            <person name="de Melo N.F."/>
            <person name="da Silva R.H."/>
            <person name="de Melo A.L.T.M."/>
            <person name="Pandolfi V."/>
            <person name="Bustamante F.O."/>
            <person name="Brasileiro-Vidal A.C."/>
            <person name="Benko-Iseppon A.M."/>
        </authorList>
    </citation>
    <scope>NUCLEOTIDE SEQUENCE [LARGE SCALE GENOMIC DNA]</scope>
    <source>
        <tissue evidence="2">Leaves</tissue>
    </source>
</reference>
<keyword evidence="3" id="KW-1185">Reference proteome</keyword>
<evidence type="ECO:0000256" key="1">
    <source>
        <dbReference type="SAM" id="MobiDB-lite"/>
    </source>
</evidence>